<feature type="compositionally biased region" description="Polar residues" evidence="12">
    <location>
        <begin position="21"/>
        <end position="40"/>
    </location>
</feature>
<evidence type="ECO:0000256" key="3">
    <source>
        <dbReference type="ARBA" id="ARBA00022801"/>
    </source>
</evidence>
<reference evidence="15" key="1">
    <citation type="submission" date="2022-11" db="UniProtKB">
        <authorList>
            <consortium name="WormBaseParasite"/>
        </authorList>
    </citation>
    <scope>IDENTIFICATION</scope>
</reference>
<dbReference type="Pfam" id="PF13328">
    <property type="entry name" value="HD_4"/>
    <property type="match status" value="1"/>
</dbReference>
<evidence type="ECO:0000256" key="1">
    <source>
        <dbReference type="ARBA" id="ARBA00001936"/>
    </source>
</evidence>
<keyword evidence="3" id="KW-0378">Hydrolase</keyword>
<dbReference type="GO" id="GO:0046872">
    <property type="term" value="F:metal ion binding"/>
    <property type="evidence" value="ECO:0007669"/>
    <property type="project" value="UniProtKB-KW"/>
</dbReference>
<comment type="catalytic activity">
    <reaction evidence="11">
        <text>guanosine 3',5'-bis(diphosphate) + H2O = GDP + diphosphate + H(+)</text>
        <dbReference type="Rhea" id="RHEA:14253"/>
        <dbReference type="ChEBI" id="CHEBI:15377"/>
        <dbReference type="ChEBI" id="CHEBI:15378"/>
        <dbReference type="ChEBI" id="CHEBI:33019"/>
        <dbReference type="ChEBI" id="CHEBI:58189"/>
        <dbReference type="ChEBI" id="CHEBI:77828"/>
        <dbReference type="EC" id="3.1.7.2"/>
    </reaction>
</comment>
<keyword evidence="4" id="KW-0464">Manganese</keyword>
<dbReference type="WBParaSite" id="Gr19_v10_g14046.t1">
    <property type="protein sequence ID" value="Gr19_v10_g14046.t1"/>
    <property type="gene ID" value="Gr19_v10_g14046"/>
</dbReference>
<sequence length="257" mass="28910">MSPIKGCLYSNNVVDKKENTNRNNINLTGKNSTQSFTTSAKPAATRKEFSKVKAAHSQNSSFENGETSKSVFAFSNKDVGMIAKAVDFAAKAHRCQRRKTADGTPYINHPIGVAHLLTNVAKVYDPVTVAAAYLHDTVEDTEANFVDIESEFGPEVAAIVRECTDDRTLPKEDRKRSQVERAAKLSFGAKLIKLADKLYNLRDLERLRPDGWSDQRVHKYFRWSREVVAQLRGTNEALEKALDEIFNRVIMEDQNDE</sequence>
<evidence type="ECO:0000256" key="11">
    <source>
        <dbReference type="ARBA" id="ARBA00047968"/>
    </source>
</evidence>
<protein>
    <recommendedName>
        <fullName evidence="8">Guanosine-3',5'-bis(diphosphate) 3'-pyrophosphohydrolase MESH1</fullName>
        <ecNumber evidence="5">3.1.7.2</ecNumber>
    </recommendedName>
    <alternativeName>
        <fullName evidence="9">Metazoan SpoT homolog 1</fullName>
    </alternativeName>
    <alternativeName>
        <fullName evidence="10">Penta-phosphate guanosine-3'-pyrophosphohydrolase</fullName>
    </alternativeName>
</protein>
<evidence type="ECO:0000256" key="9">
    <source>
        <dbReference type="ARBA" id="ARBA00041464"/>
    </source>
</evidence>
<dbReference type="PANTHER" id="PTHR46246:SF1">
    <property type="entry name" value="GUANOSINE-3',5'-BIS(DIPHOSPHATE) 3'-PYROPHOSPHOHYDROLASE MESH1"/>
    <property type="match status" value="1"/>
</dbReference>
<keyword evidence="2" id="KW-0479">Metal-binding</keyword>
<dbReference type="AlphaFoldDB" id="A0A914H4D9"/>
<dbReference type="CDD" id="cd00077">
    <property type="entry name" value="HDc"/>
    <property type="match status" value="1"/>
</dbReference>
<evidence type="ECO:0000256" key="8">
    <source>
        <dbReference type="ARBA" id="ARBA00040793"/>
    </source>
</evidence>
<dbReference type="Gene3D" id="1.10.3210.10">
    <property type="entry name" value="Hypothetical protein af1432"/>
    <property type="match status" value="1"/>
</dbReference>
<accession>A0A914H4D9</accession>
<dbReference type="GO" id="GO:0008893">
    <property type="term" value="F:guanosine-3',5'-bis(diphosphate) 3'-diphosphatase activity"/>
    <property type="evidence" value="ECO:0007669"/>
    <property type="project" value="UniProtKB-EC"/>
</dbReference>
<organism evidence="14 15">
    <name type="scientific">Globodera rostochiensis</name>
    <name type="common">Golden nematode worm</name>
    <name type="synonym">Heterodera rostochiensis</name>
    <dbReference type="NCBI Taxonomy" id="31243"/>
    <lineage>
        <taxon>Eukaryota</taxon>
        <taxon>Metazoa</taxon>
        <taxon>Ecdysozoa</taxon>
        <taxon>Nematoda</taxon>
        <taxon>Chromadorea</taxon>
        <taxon>Rhabditida</taxon>
        <taxon>Tylenchina</taxon>
        <taxon>Tylenchomorpha</taxon>
        <taxon>Tylenchoidea</taxon>
        <taxon>Heteroderidae</taxon>
        <taxon>Heteroderinae</taxon>
        <taxon>Globodera</taxon>
    </lineage>
</organism>
<feature type="domain" description="HD/PDEase" evidence="13">
    <location>
        <begin position="102"/>
        <end position="210"/>
    </location>
</feature>
<dbReference type="PANTHER" id="PTHR46246">
    <property type="entry name" value="GUANOSINE-3',5'-BIS(DIPHOSPHATE) 3'-PYROPHOSPHOHYDROLASE MESH1"/>
    <property type="match status" value="1"/>
</dbReference>
<comment type="similarity">
    <text evidence="7">Belongs to the MESH1 family.</text>
</comment>
<evidence type="ECO:0000256" key="7">
    <source>
        <dbReference type="ARBA" id="ARBA00038354"/>
    </source>
</evidence>
<evidence type="ECO:0000313" key="15">
    <source>
        <dbReference type="WBParaSite" id="Gr19_v10_g14046.t1"/>
    </source>
</evidence>
<evidence type="ECO:0000256" key="4">
    <source>
        <dbReference type="ARBA" id="ARBA00023211"/>
    </source>
</evidence>
<dbReference type="InterPro" id="IPR003607">
    <property type="entry name" value="HD/PDEase_dom"/>
</dbReference>
<evidence type="ECO:0000256" key="10">
    <source>
        <dbReference type="ARBA" id="ARBA00041770"/>
    </source>
</evidence>
<evidence type="ECO:0000256" key="2">
    <source>
        <dbReference type="ARBA" id="ARBA00022723"/>
    </source>
</evidence>
<keyword evidence="14" id="KW-1185">Reference proteome</keyword>
<proteinExistence type="inferred from homology"/>
<dbReference type="InterPro" id="IPR052194">
    <property type="entry name" value="MESH1"/>
</dbReference>
<evidence type="ECO:0000256" key="12">
    <source>
        <dbReference type="SAM" id="MobiDB-lite"/>
    </source>
</evidence>
<comment type="cofactor">
    <cofactor evidence="1">
        <name>Mn(2+)</name>
        <dbReference type="ChEBI" id="CHEBI:29035"/>
    </cofactor>
</comment>
<evidence type="ECO:0000259" key="13">
    <source>
        <dbReference type="SMART" id="SM00471"/>
    </source>
</evidence>
<dbReference type="Proteomes" id="UP000887572">
    <property type="component" value="Unplaced"/>
</dbReference>
<evidence type="ECO:0000313" key="14">
    <source>
        <dbReference type="Proteomes" id="UP000887572"/>
    </source>
</evidence>
<evidence type="ECO:0000256" key="6">
    <source>
        <dbReference type="ARBA" id="ARBA00037781"/>
    </source>
</evidence>
<dbReference type="EC" id="3.1.7.2" evidence="5"/>
<dbReference type="SUPFAM" id="SSF109604">
    <property type="entry name" value="HD-domain/PDEase-like"/>
    <property type="match status" value="1"/>
</dbReference>
<feature type="region of interest" description="Disordered" evidence="12">
    <location>
        <begin position="19"/>
        <end position="43"/>
    </location>
</feature>
<comment type="function">
    <text evidence="6">ppGpp hydrolyzing enzyme involved in starvation response.</text>
</comment>
<name>A0A914H4D9_GLORO</name>
<evidence type="ECO:0000256" key="5">
    <source>
        <dbReference type="ARBA" id="ARBA00024387"/>
    </source>
</evidence>
<dbReference type="SMART" id="SM00471">
    <property type="entry name" value="HDc"/>
    <property type="match status" value="1"/>
</dbReference>
<dbReference type="FunFam" id="1.10.3210.10:FF:000012">
    <property type="entry name" value="HD domain containing 3"/>
    <property type="match status" value="1"/>
</dbReference>